<dbReference type="Pfam" id="PF01966">
    <property type="entry name" value="HD"/>
    <property type="match status" value="1"/>
</dbReference>
<dbReference type="SUPFAM" id="SSF109604">
    <property type="entry name" value="HD-domain/PDEase-like"/>
    <property type="match status" value="1"/>
</dbReference>
<dbReference type="Gene3D" id="1.10.3210.10">
    <property type="entry name" value="Hypothetical protein af1432"/>
    <property type="match status" value="1"/>
</dbReference>
<keyword evidence="1" id="KW-0378">Hydrolase</keyword>
<evidence type="ECO:0000313" key="4">
    <source>
        <dbReference type="Proteomes" id="UP000886748"/>
    </source>
</evidence>
<dbReference type="InterPro" id="IPR006674">
    <property type="entry name" value="HD_domain"/>
</dbReference>
<dbReference type="GO" id="GO:0016787">
    <property type="term" value="F:hydrolase activity"/>
    <property type="evidence" value="ECO:0007669"/>
    <property type="project" value="UniProtKB-KW"/>
</dbReference>
<feature type="domain" description="HD" evidence="2">
    <location>
        <begin position="147"/>
        <end position="265"/>
    </location>
</feature>
<organism evidence="3 4">
    <name type="scientific">Candidatus Limenecus avicola</name>
    <dbReference type="NCBI Taxonomy" id="2840847"/>
    <lineage>
        <taxon>Bacteria</taxon>
        <taxon>Bacillati</taxon>
        <taxon>Bacillota</taxon>
        <taxon>Clostridia</taxon>
        <taxon>Eubacteriales</taxon>
        <taxon>Clostridiaceae</taxon>
        <taxon>Clostridiaceae incertae sedis</taxon>
        <taxon>Candidatus Limenecus</taxon>
    </lineage>
</organism>
<dbReference type="AlphaFoldDB" id="A0A9D1SR72"/>
<proteinExistence type="predicted"/>
<evidence type="ECO:0000256" key="1">
    <source>
        <dbReference type="ARBA" id="ARBA00022801"/>
    </source>
</evidence>
<dbReference type="InterPro" id="IPR050798">
    <property type="entry name" value="YhaM_exoribonuc/phosphodiest"/>
</dbReference>
<sequence length="276" mass="31440">MLDLTQTYEVVIFSIGDTKAGTKMGKLQLKNLADDSVLNCILWEEALNRIDGKVFRTGNHVKILGGSYNEKYNNCLVTSVELVKEAKLGLDKDERDKLFNGIVEYANEIEDEELKKYVTELLFEHEEQFKIAPAARLMHHNYLGGLVEHTFECLEIAKCLINNLYKKVDKSSVYAACILHDFGKIFEYKIDTESGLIEYDEKFPKEWLTHSQWGFSNCMAHGFKTVAKMIAAHHGRAEWGAIVDLNEKDLDPLMYLVHHIDDLSAKFGRTAISDLG</sequence>
<dbReference type="PANTHER" id="PTHR37294">
    <property type="entry name" value="3'-5' EXORIBONUCLEASE YHAM"/>
    <property type="match status" value="1"/>
</dbReference>
<dbReference type="EMBL" id="DVOD01000009">
    <property type="protein sequence ID" value="HIU91722.1"/>
    <property type="molecule type" value="Genomic_DNA"/>
</dbReference>
<accession>A0A9D1SR72</accession>
<dbReference type="GO" id="GO:0031125">
    <property type="term" value="P:rRNA 3'-end processing"/>
    <property type="evidence" value="ECO:0007669"/>
    <property type="project" value="TreeGrafter"/>
</dbReference>
<name>A0A9D1SR72_9CLOT</name>
<reference evidence="3" key="1">
    <citation type="submission" date="2020-10" db="EMBL/GenBank/DDBJ databases">
        <authorList>
            <person name="Gilroy R."/>
        </authorList>
    </citation>
    <scope>NUCLEOTIDE SEQUENCE</scope>
    <source>
        <strain evidence="3">CHK154-7741</strain>
    </source>
</reference>
<protein>
    <submittedName>
        <fullName evidence="3">HD domain-containing protein</fullName>
    </submittedName>
</protein>
<dbReference type="PANTHER" id="PTHR37294:SF1">
    <property type="entry name" value="3'-5' EXORIBONUCLEASE YHAM"/>
    <property type="match status" value="1"/>
</dbReference>
<gene>
    <name evidence="3" type="ORF">IAD26_01160</name>
</gene>
<reference evidence="3" key="2">
    <citation type="journal article" date="2021" name="PeerJ">
        <title>Extensive microbial diversity within the chicken gut microbiome revealed by metagenomics and culture.</title>
        <authorList>
            <person name="Gilroy R."/>
            <person name="Ravi A."/>
            <person name="Getino M."/>
            <person name="Pursley I."/>
            <person name="Horton D.L."/>
            <person name="Alikhan N.F."/>
            <person name="Baker D."/>
            <person name="Gharbi K."/>
            <person name="Hall N."/>
            <person name="Watson M."/>
            <person name="Adriaenssens E.M."/>
            <person name="Foster-Nyarko E."/>
            <person name="Jarju S."/>
            <person name="Secka A."/>
            <person name="Antonio M."/>
            <person name="Oren A."/>
            <person name="Chaudhuri R.R."/>
            <person name="La Ragione R."/>
            <person name="Hildebrand F."/>
            <person name="Pallen M.J."/>
        </authorList>
    </citation>
    <scope>NUCLEOTIDE SEQUENCE</scope>
    <source>
        <strain evidence="3">CHK154-7741</strain>
    </source>
</reference>
<evidence type="ECO:0000313" key="3">
    <source>
        <dbReference type="EMBL" id="HIU91722.1"/>
    </source>
</evidence>
<comment type="caution">
    <text evidence="3">The sequence shown here is derived from an EMBL/GenBank/DDBJ whole genome shotgun (WGS) entry which is preliminary data.</text>
</comment>
<dbReference type="Proteomes" id="UP000886748">
    <property type="component" value="Unassembled WGS sequence"/>
</dbReference>
<evidence type="ECO:0000259" key="2">
    <source>
        <dbReference type="Pfam" id="PF01966"/>
    </source>
</evidence>